<reference evidence="1" key="1">
    <citation type="journal article" date="2021" name="Environ. Microbiol.">
        <title>Gene family expansions and transcriptome signatures uncover fungal adaptations to wood decay.</title>
        <authorList>
            <person name="Hage H."/>
            <person name="Miyauchi S."/>
            <person name="Viragh M."/>
            <person name="Drula E."/>
            <person name="Min B."/>
            <person name="Chaduli D."/>
            <person name="Navarro D."/>
            <person name="Favel A."/>
            <person name="Norest M."/>
            <person name="Lesage-Meessen L."/>
            <person name="Balint B."/>
            <person name="Merenyi Z."/>
            <person name="de Eugenio L."/>
            <person name="Morin E."/>
            <person name="Martinez A.T."/>
            <person name="Baldrian P."/>
            <person name="Stursova M."/>
            <person name="Martinez M.J."/>
            <person name="Novotny C."/>
            <person name="Magnuson J.K."/>
            <person name="Spatafora J.W."/>
            <person name="Maurice S."/>
            <person name="Pangilinan J."/>
            <person name="Andreopoulos W."/>
            <person name="LaButti K."/>
            <person name="Hundley H."/>
            <person name="Na H."/>
            <person name="Kuo A."/>
            <person name="Barry K."/>
            <person name="Lipzen A."/>
            <person name="Henrissat B."/>
            <person name="Riley R."/>
            <person name="Ahrendt S."/>
            <person name="Nagy L.G."/>
            <person name="Grigoriev I.V."/>
            <person name="Martin F."/>
            <person name="Rosso M.N."/>
        </authorList>
    </citation>
    <scope>NUCLEOTIDE SEQUENCE</scope>
    <source>
        <strain evidence="1">CBS 384.51</strain>
    </source>
</reference>
<proteinExistence type="predicted"/>
<dbReference type="EMBL" id="MU274918">
    <property type="protein sequence ID" value="KAI0087385.1"/>
    <property type="molecule type" value="Genomic_DNA"/>
</dbReference>
<sequence length="1028" mass="111480">MFFKKLSFVRRHAAPQMNDDMNASIFTRTDHTVQLGQKAFNMSQPTLGMHISPSVIISSEDRSDISHTNSGSPTSSSQIHQRRIDFTSKTYLNGVYPTTTAVSEAHTNSHWPLSSGLPSIPEPPAKAVSGLPMARDQLVSSTLTLDNVAAQGATHNSNPYLQQSHSVQSVPATVSDSASTVFQDAPCCMNGDCEHCKETTKAGSDAQVTTGSSAELLSALTERRGQIPPVSQPLETRQTQSLPSRRLQAPSLAPSTSQSSSIDSPESMVASPAMTGESTPRALHPRLASLPPPMMTRFTTQGSARFTPSIVSRPPPMPLLNLPTLPLPTPPPQSSSTAQSSHTRLRSMPALPHCGPGEMDDPAADHENAGLDEMEDLDEEDEDSEIINDDASEDEPSPTSLEIEVPVDMTPRLRAPLPPSISRSRRGSQQLPTIIATSPFALDFEAELSSVRHAAPGSPTIGNRGTVYFTPVEPTAGPSNFHTQTPRLPTIERTPASPMDYFNVKTHEWQPHPAEQGRSGAQKDPSRTPRPIDYNDFVAPRTVPMPNSSPRPMLTHHGSKSMSDLLAMGGWKDKDKETGEATTRVANAPDYKLATTRDTPEDNAGSSTVLAASREPASTIRRRRSLPMFTNATDPPPYPDFSPLKKSLIIVPREEEGKEKLPPYTNQIYLAAIMPRKLEFDAPGMQSRDRKWKRALCVLEGTAFKVYKVHASVVGDWWERAVGVGDKTSVDPGSLGTAGAIRVSAIRESERHAAESTGEAGERTPKIDLTRPVPEESNSGDSSANASAIPHSRSKLSLAASLLHPKRHRDRSVDRLGGSTQPSRSRLSIDIPHEENSRSGFSTPAARRSMDSGRPSSRMTSSSELSSSRSINGNIRNSSSLAPTSTSSNSSPSSPLPPATSHFSHLSQHTIVLDQQPDPKDLVRQYSMQNAESGLASDYLKRKNVIRVRMEGEQFLLQARDVPAVIDWIEGIQAATNIALDLDERPMPKGPIFPRRRRRRPRRPAENANQGGASNTNEASSTPPARPS</sequence>
<comment type="caution">
    <text evidence="1">The sequence shown here is derived from an EMBL/GenBank/DDBJ whole genome shotgun (WGS) entry which is preliminary data.</text>
</comment>
<evidence type="ECO:0000313" key="2">
    <source>
        <dbReference type="Proteomes" id="UP001055072"/>
    </source>
</evidence>
<keyword evidence="2" id="KW-1185">Reference proteome</keyword>
<gene>
    <name evidence="1" type="ORF">BDY19DRAFT_955503</name>
</gene>
<dbReference type="Proteomes" id="UP001055072">
    <property type="component" value="Unassembled WGS sequence"/>
</dbReference>
<name>A0ACB8U048_9APHY</name>
<protein>
    <submittedName>
        <fullName evidence="1">Uncharacterized protein</fullName>
    </submittedName>
</protein>
<organism evidence="1 2">
    <name type="scientific">Irpex rosettiformis</name>
    <dbReference type="NCBI Taxonomy" id="378272"/>
    <lineage>
        <taxon>Eukaryota</taxon>
        <taxon>Fungi</taxon>
        <taxon>Dikarya</taxon>
        <taxon>Basidiomycota</taxon>
        <taxon>Agaricomycotina</taxon>
        <taxon>Agaricomycetes</taxon>
        <taxon>Polyporales</taxon>
        <taxon>Irpicaceae</taxon>
        <taxon>Irpex</taxon>
    </lineage>
</organism>
<accession>A0ACB8U048</accession>
<evidence type="ECO:0000313" key="1">
    <source>
        <dbReference type="EMBL" id="KAI0087385.1"/>
    </source>
</evidence>